<reference evidence="2" key="1">
    <citation type="submission" date="2018-06" db="EMBL/GenBank/DDBJ databases">
        <authorList>
            <person name="Zhirakovskaya E."/>
        </authorList>
    </citation>
    <scope>NUCLEOTIDE SEQUENCE</scope>
</reference>
<dbReference type="AlphaFoldDB" id="A0A3B1B3Z7"/>
<organism evidence="2">
    <name type="scientific">hydrothermal vent metagenome</name>
    <dbReference type="NCBI Taxonomy" id="652676"/>
    <lineage>
        <taxon>unclassified sequences</taxon>
        <taxon>metagenomes</taxon>
        <taxon>ecological metagenomes</taxon>
    </lineage>
</organism>
<accession>A0A3B1B3Z7</accession>
<name>A0A3B1B3Z7_9ZZZZ</name>
<protein>
    <submittedName>
        <fullName evidence="2">Uncharacterized protein</fullName>
    </submittedName>
</protein>
<proteinExistence type="predicted"/>
<evidence type="ECO:0000256" key="1">
    <source>
        <dbReference type="SAM" id="MobiDB-lite"/>
    </source>
</evidence>
<feature type="compositionally biased region" description="Basic and acidic residues" evidence="1">
    <location>
        <begin position="10"/>
        <end position="24"/>
    </location>
</feature>
<feature type="region of interest" description="Disordered" evidence="1">
    <location>
        <begin position="1"/>
        <end position="24"/>
    </location>
</feature>
<dbReference type="EMBL" id="UOFW01000156">
    <property type="protein sequence ID" value="VAX06168.1"/>
    <property type="molecule type" value="Genomic_DNA"/>
</dbReference>
<evidence type="ECO:0000313" key="2">
    <source>
        <dbReference type="EMBL" id="VAX06168.1"/>
    </source>
</evidence>
<gene>
    <name evidence="2" type="ORF">MNBD_ALPHA03-563</name>
</gene>
<sequence length="71" mass="8040">MIHAHVLSAADRRQKERGVRRQREDHGIARRANAIWLLDDGESCTQIAKFLYLDDAVLLKNGSRARNVVSA</sequence>